<sequence>MDKFTNNRWVMKIIALLFALILYTSVNIETQTKQTEPISFPVVTNETETLTEVPLQAYYNMDQYVISGVPEFVTVTLDGPRSAVQPVKLQRSIETFIDIEALDTGAHNVKVQYKGVNDNVEVQIDPAFVTVHIHEKVEAEFSVEVDYINELKDGYTLDKPIINPKHVKVVGAREQVERIALVKAIVDLKDETETIKQEAQVAVYDSDGNRLNVQIEPATVNVTIPIISPNKLVSFKLIPKGTPEDGYSIVGLEPAQKEITIFGPKEVLDKIDTLGEIEVDINEISEDTVKTINIPIPPGIKDLSPKTIDVQIKIEKNELRTLTNVPINVIGLPNSLSATFIRPDEGVVDIELIGPLSILKDIDETDLDIYIDVTNLGSGEHEVEILVNGPDSIKWNLSSKSAIVELN</sequence>
<dbReference type="EMBL" id="JBHUEM010000021">
    <property type="protein sequence ID" value="MFD1737589.1"/>
    <property type="molecule type" value="Genomic_DNA"/>
</dbReference>
<reference evidence="2" key="1">
    <citation type="journal article" date="2019" name="Int. J. Syst. Evol. Microbiol.">
        <title>The Global Catalogue of Microorganisms (GCM) 10K type strain sequencing project: providing services to taxonomists for standard genome sequencing and annotation.</title>
        <authorList>
            <consortium name="The Broad Institute Genomics Platform"/>
            <consortium name="The Broad Institute Genome Sequencing Center for Infectious Disease"/>
            <person name="Wu L."/>
            <person name="Ma J."/>
        </authorList>
    </citation>
    <scope>NUCLEOTIDE SEQUENCE [LARGE SCALE GENOMIC DNA]</scope>
    <source>
        <strain evidence="2">CCUG 49339</strain>
    </source>
</reference>
<gene>
    <name evidence="1" type="ORF">ACFSCX_13635</name>
</gene>
<dbReference type="InterPro" id="IPR012505">
    <property type="entry name" value="YbbR"/>
</dbReference>
<dbReference type="PANTHER" id="PTHR37804">
    <property type="entry name" value="CDAA REGULATORY PROTEIN CDAR"/>
    <property type="match status" value="1"/>
</dbReference>
<dbReference type="Proteomes" id="UP001597214">
    <property type="component" value="Unassembled WGS sequence"/>
</dbReference>
<evidence type="ECO:0000313" key="2">
    <source>
        <dbReference type="Proteomes" id="UP001597214"/>
    </source>
</evidence>
<dbReference type="Gene3D" id="2.170.120.30">
    <property type="match status" value="2"/>
</dbReference>
<dbReference type="RefSeq" id="WP_377928809.1">
    <property type="nucleotide sequence ID" value="NZ_JBHUEM010000021.1"/>
</dbReference>
<protein>
    <submittedName>
        <fullName evidence="1">YbbR-like domain-containing protein</fullName>
    </submittedName>
</protein>
<dbReference type="PANTHER" id="PTHR37804:SF1">
    <property type="entry name" value="CDAA REGULATORY PROTEIN CDAR"/>
    <property type="match status" value="1"/>
</dbReference>
<dbReference type="Gene3D" id="2.170.120.40">
    <property type="entry name" value="YbbR-like domain"/>
    <property type="match status" value="2"/>
</dbReference>
<dbReference type="Pfam" id="PF07949">
    <property type="entry name" value="YbbR"/>
    <property type="match status" value="3"/>
</dbReference>
<organism evidence="1 2">
    <name type="scientific">Bacillus salitolerans</name>
    <dbReference type="NCBI Taxonomy" id="1437434"/>
    <lineage>
        <taxon>Bacteria</taxon>
        <taxon>Bacillati</taxon>
        <taxon>Bacillota</taxon>
        <taxon>Bacilli</taxon>
        <taxon>Bacillales</taxon>
        <taxon>Bacillaceae</taxon>
        <taxon>Bacillus</taxon>
    </lineage>
</organism>
<keyword evidence="2" id="KW-1185">Reference proteome</keyword>
<evidence type="ECO:0000313" key="1">
    <source>
        <dbReference type="EMBL" id="MFD1737589.1"/>
    </source>
</evidence>
<accession>A0ABW4LS48</accession>
<name>A0ABW4LS48_9BACI</name>
<comment type="caution">
    <text evidence="1">The sequence shown here is derived from an EMBL/GenBank/DDBJ whole genome shotgun (WGS) entry which is preliminary data.</text>
</comment>
<proteinExistence type="predicted"/>
<dbReference type="InterPro" id="IPR053154">
    <property type="entry name" value="c-di-AMP_regulator"/>
</dbReference>